<proteinExistence type="predicted"/>
<dbReference type="Gene3D" id="3.30.420.240">
    <property type="match status" value="1"/>
</dbReference>
<reference evidence="2" key="1">
    <citation type="submission" date="2009-07" db="EMBL/GenBank/DDBJ databases">
        <authorList>
            <person name="Weinstock G."/>
            <person name="Sodergren E."/>
            <person name="Clifton S."/>
            <person name="Fulton L."/>
            <person name="Fulton B."/>
            <person name="Courtney L."/>
            <person name="Fronick C."/>
            <person name="Harrison M."/>
            <person name="Strong C."/>
            <person name="Farmer C."/>
            <person name="Delahaunty K."/>
            <person name="Markovic C."/>
            <person name="Hall O."/>
            <person name="Minx P."/>
            <person name="Tomlinson C."/>
            <person name="Mitreva M."/>
            <person name="Nelson J."/>
            <person name="Hou S."/>
            <person name="Wollam A."/>
            <person name="Pepin K.H."/>
            <person name="Johnson M."/>
            <person name="Bhonagiri V."/>
            <person name="Nash W.E."/>
            <person name="Warren W."/>
            <person name="Chinwalla A."/>
            <person name="Mardis E.R."/>
            <person name="Wilson R.K."/>
        </authorList>
    </citation>
    <scope>NUCLEOTIDE SEQUENCE [LARGE SCALE GENOMIC DNA]</scope>
    <source>
        <strain evidence="2">DSM 14469</strain>
    </source>
</reference>
<name>C6LG45_9FIRM</name>
<protein>
    <recommendedName>
        <fullName evidence="4">Terminase B</fullName>
    </recommendedName>
</protein>
<accession>C6LG45</accession>
<sequence>MTMLRRNEEMQMDKELPPNRIRRRKFFRERIPRYRKDPVLYAREVLQFEPDEWQRDALMDLAEESRVAVKSGQGVGKTGIEAVAVLWFLSCFRYARVVATAPTRQQLHDVLWSEIAKWQERSPLLKAILRWTKTYVYVKGYEKRWFAVARTATKPENMQGFHEDNMLFIVDEASGVADPIMEAVLGTLSGGNNKLLMCGNPTRTTGTFYDAFTKDRSIFACHTVSSLDSSRTDKNNIDALIRKYGEDSNLVRVRVKGLFPKQDDDVFISQELIDQCTSRQYELPESRGMAQVILGVDVARYGNDETVIYRNFKGRIKMVRNRRGQNLMATAGDIVREYRHIVDGYPGFDGKIYINIDDTGLGGGVTDRLREVKKEQKLTRMVIIPINAAEKIETDTKAGKEAAEYYNNLTTHMWAAVRELLEKREIVIEDDAETVAQLSMRKYTVASNGKIEIEPKKEMKKRGLDSPDRADALTLSCYLGKIKKHTGAAPNEKAARELTKENYWRR</sequence>
<dbReference type="AlphaFoldDB" id="C6LG45"/>
<feature type="region of interest" description="Disordered" evidence="1">
    <location>
        <begin position="487"/>
        <end position="506"/>
    </location>
</feature>
<evidence type="ECO:0000313" key="2">
    <source>
        <dbReference type="EMBL" id="EET60409.1"/>
    </source>
</evidence>
<comment type="caution">
    <text evidence="2">The sequence shown here is derived from an EMBL/GenBank/DDBJ whole genome shotgun (WGS) entry which is preliminary data.</text>
</comment>
<dbReference type="STRING" id="168384.SAMN05660368_03737"/>
<dbReference type="eggNOG" id="COG0507">
    <property type="taxonomic scope" value="Bacteria"/>
</dbReference>
<dbReference type="EMBL" id="ACCL02000011">
    <property type="protein sequence ID" value="EET60409.1"/>
    <property type="molecule type" value="Genomic_DNA"/>
</dbReference>
<keyword evidence="3" id="KW-1185">Reference proteome</keyword>
<gene>
    <name evidence="2" type="ORF">BRYFOR_07605</name>
</gene>
<dbReference type="Proteomes" id="UP000005561">
    <property type="component" value="Unassembled WGS sequence"/>
</dbReference>
<organism evidence="2 3">
    <name type="scientific">Marvinbryantia formatexigens DSM 14469</name>
    <dbReference type="NCBI Taxonomy" id="478749"/>
    <lineage>
        <taxon>Bacteria</taxon>
        <taxon>Bacillati</taxon>
        <taxon>Bacillota</taxon>
        <taxon>Clostridia</taxon>
        <taxon>Lachnospirales</taxon>
        <taxon>Lachnospiraceae</taxon>
        <taxon>Marvinbryantia</taxon>
    </lineage>
</organism>
<evidence type="ECO:0008006" key="4">
    <source>
        <dbReference type="Google" id="ProtNLM"/>
    </source>
</evidence>
<dbReference type="Gene3D" id="3.40.50.300">
    <property type="entry name" value="P-loop containing nucleotide triphosphate hydrolases"/>
    <property type="match status" value="1"/>
</dbReference>
<feature type="compositionally biased region" description="Basic and acidic residues" evidence="1">
    <location>
        <begin position="493"/>
        <end position="506"/>
    </location>
</feature>
<dbReference type="SUPFAM" id="SSF52540">
    <property type="entry name" value="P-loop containing nucleoside triphosphate hydrolases"/>
    <property type="match status" value="1"/>
</dbReference>
<evidence type="ECO:0000256" key="1">
    <source>
        <dbReference type="SAM" id="MobiDB-lite"/>
    </source>
</evidence>
<evidence type="ECO:0000313" key="3">
    <source>
        <dbReference type="Proteomes" id="UP000005561"/>
    </source>
</evidence>
<dbReference type="InterPro" id="IPR027417">
    <property type="entry name" value="P-loop_NTPase"/>
</dbReference>